<evidence type="ECO:0000313" key="2">
    <source>
        <dbReference type="Proteomes" id="UP001242368"/>
    </source>
</evidence>
<keyword evidence="2" id="KW-1185">Reference proteome</keyword>
<name>A0ABT8D237_9FLAO</name>
<organism evidence="1 2">
    <name type="scientific">Paenimyroides ceti</name>
    <dbReference type="NCBI Taxonomy" id="395087"/>
    <lineage>
        <taxon>Bacteria</taxon>
        <taxon>Pseudomonadati</taxon>
        <taxon>Bacteroidota</taxon>
        <taxon>Flavobacteriia</taxon>
        <taxon>Flavobacteriales</taxon>
        <taxon>Flavobacteriaceae</taxon>
        <taxon>Paenimyroides</taxon>
    </lineage>
</organism>
<gene>
    <name evidence="1" type="ORF">QW060_27460</name>
</gene>
<dbReference type="RefSeq" id="WP_290365648.1">
    <property type="nucleotide sequence ID" value="NZ_JAUFQU010000095.1"/>
</dbReference>
<evidence type="ECO:0000313" key="1">
    <source>
        <dbReference type="EMBL" id="MDN3710534.1"/>
    </source>
</evidence>
<sequence>MAYGIKPWREQRFIYCRRFMKTTNLTDYSLYGCSFGLLKFF</sequence>
<dbReference type="Proteomes" id="UP001242368">
    <property type="component" value="Unassembled WGS sequence"/>
</dbReference>
<proteinExistence type="predicted"/>
<accession>A0ABT8D237</accession>
<dbReference type="EMBL" id="JAUFQU010000095">
    <property type="protein sequence ID" value="MDN3710534.1"/>
    <property type="molecule type" value="Genomic_DNA"/>
</dbReference>
<comment type="caution">
    <text evidence="1">The sequence shown here is derived from an EMBL/GenBank/DDBJ whole genome shotgun (WGS) entry which is preliminary data.</text>
</comment>
<reference evidence="2" key="1">
    <citation type="journal article" date="2019" name="Int. J. Syst. Evol. Microbiol.">
        <title>The Global Catalogue of Microorganisms (GCM) 10K type strain sequencing project: providing services to taxonomists for standard genome sequencing and annotation.</title>
        <authorList>
            <consortium name="The Broad Institute Genomics Platform"/>
            <consortium name="The Broad Institute Genome Sequencing Center for Infectious Disease"/>
            <person name="Wu L."/>
            <person name="Ma J."/>
        </authorList>
    </citation>
    <scope>NUCLEOTIDE SEQUENCE [LARGE SCALE GENOMIC DNA]</scope>
    <source>
        <strain evidence="2">CECT 7184</strain>
    </source>
</reference>
<protein>
    <submittedName>
        <fullName evidence="1">Uncharacterized protein</fullName>
    </submittedName>
</protein>